<dbReference type="PANTHER" id="PTHR31065">
    <property type="entry name" value="PLATZ TRANSCRIPTION FACTOR FAMILY PROTEIN"/>
    <property type="match status" value="1"/>
</dbReference>
<gene>
    <name evidence="4" type="ORF">H6P81_015285</name>
</gene>
<name>A0AAV7E4V1_ARIFI</name>
<dbReference type="Pfam" id="PF04640">
    <property type="entry name" value="PLATZ"/>
    <property type="match status" value="1"/>
</dbReference>
<dbReference type="InterPro" id="IPR006734">
    <property type="entry name" value="PLATZ"/>
</dbReference>
<evidence type="ECO:0000256" key="2">
    <source>
        <dbReference type="SAM" id="MobiDB-lite"/>
    </source>
</evidence>
<reference evidence="4 5" key="1">
    <citation type="submission" date="2021-07" db="EMBL/GenBank/DDBJ databases">
        <title>The Aristolochia fimbriata genome: insights into angiosperm evolution, floral development and chemical biosynthesis.</title>
        <authorList>
            <person name="Jiao Y."/>
        </authorList>
    </citation>
    <scope>NUCLEOTIDE SEQUENCE [LARGE SCALE GENOMIC DNA]</scope>
    <source>
        <strain evidence="4">IBCAS-2021</strain>
        <tissue evidence="4">Leaf</tissue>
    </source>
</reference>
<accession>A0AAV7E4V1</accession>
<dbReference type="CDD" id="cd19756">
    <property type="entry name" value="Bbox2"/>
    <property type="match status" value="1"/>
</dbReference>
<dbReference type="Proteomes" id="UP000825729">
    <property type="component" value="Unassembled WGS sequence"/>
</dbReference>
<protein>
    <recommendedName>
        <fullName evidence="3">B box-type domain-containing protein</fullName>
    </recommendedName>
</protein>
<dbReference type="AlphaFoldDB" id="A0AAV7E4V1"/>
<evidence type="ECO:0000256" key="1">
    <source>
        <dbReference type="PROSITE-ProRule" id="PRU00024"/>
    </source>
</evidence>
<sequence>MVGFAARQRIKNKWPAWLEKLLKGKFFGSCLEHENFRKNEVNIFCIDCARCICQHCLASSHLLHKIVQIRRYVYHDVILLHVIQKLLDCSKVQPYTINRAKAVFLNPRPASKPAIKSNGGAVCENCDRCLMEPYRYCSIACKAEMATQRSRPFFLSGLPDLSSFSSNEEGNSIEPLPPCSPPPCSPNSSEESDPWLNSLKPKKQLHKRKGIPRRAPVF</sequence>
<evidence type="ECO:0000313" key="4">
    <source>
        <dbReference type="EMBL" id="KAG9443945.1"/>
    </source>
</evidence>
<keyword evidence="1" id="KW-0862">Zinc</keyword>
<keyword evidence="5" id="KW-1185">Reference proteome</keyword>
<keyword evidence="1" id="KW-0863">Zinc-finger</keyword>
<dbReference type="SUPFAM" id="SSF57845">
    <property type="entry name" value="B-box zinc-binding domain"/>
    <property type="match status" value="1"/>
</dbReference>
<dbReference type="GO" id="GO:0008270">
    <property type="term" value="F:zinc ion binding"/>
    <property type="evidence" value="ECO:0007669"/>
    <property type="project" value="UniProtKB-KW"/>
</dbReference>
<feature type="domain" description="B box-type" evidence="3">
    <location>
        <begin position="30"/>
        <end position="69"/>
    </location>
</feature>
<comment type="caution">
    <text evidence="4">The sequence shown here is derived from an EMBL/GenBank/DDBJ whole genome shotgun (WGS) entry which is preliminary data.</text>
</comment>
<evidence type="ECO:0000313" key="5">
    <source>
        <dbReference type="Proteomes" id="UP000825729"/>
    </source>
</evidence>
<dbReference type="PANTHER" id="PTHR31065:SF41">
    <property type="entry name" value="PLATZ TRANSCRIPTION FACTOR FAMILY PROTEIN"/>
    <property type="match status" value="1"/>
</dbReference>
<evidence type="ECO:0000259" key="3">
    <source>
        <dbReference type="PROSITE" id="PS50119"/>
    </source>
</evidence>
<organism evidence="4 5">
    <name type="scientific">Aristolochia fimbriata</name>
    <name type="common">White veined hardy Dutchman's pipe vine</name>
    <dbReference type="NCBI Taxonomy" id="158543"/>
    <lineage>
        <taxon>Eukaryota</taxon>
        <taxon>Viridiplantae</taxon>
        <taxon>Streptophyta</taxon>
        <taxon>Embryophyta</taxon>
        <taxon>Tracheophyta</taxon>
        <taxon>Spermatophyta</taxon>
        <taxon>Magnoliopsida</taxon>
        <taxon>Magnoliidae</taxon>
        <taxon>Piperales</taxon>
        <taxon>Aristolochiaceae</taxon>
        <taxon>Aristolochia</taxon>
    </lineage>
</organism>
<dbReference type="PROSITE" id="PS50119">
    <property type="entry name" value="ZF_BBOX"/>
    <property type="match status" value="1"/>
</dbReference>
<feature type="compositionally biased region" description="Pro residues" evidence="2">
    <location>
        <begin position="175"/>
        <end position="185"/>
    </location>
</feature>
<dbReference type="EMBL" id="JAINDJ010000006">
    <property type="protein sequence ID" value="KAG9443945.1"/>
    <property type="molecule type" value="Genomic_DNA"/>
</dbReference>
<feature type="region of interest" description="Disordered" evidence="2">
    <location>
        <begin position="165"/>
        <end position="218"/>
    </location>
</feature>
<dbReference type="Gene3D" id="3.30.160.60">
    <property type="entry name" value="Classic Zinc Finger"/>
    <property type="match status" value="1"/>
</dbReference>
<proteinExistence type="predicted"/>
<feature type="compositionally biased region" description="Basic residues" evidence="2">
    <location>
        <begin position="200"/>
        <end position="212"/>
    </location>
</feature>
<keyword evidence="1" id="KW-0479">Metal-binding</keyword>
<dbReference type="InterPro" id="IPR000315">
    <property type="entry name" value="Znf_B-box"/>
</dbReference>